<dbReference type="EMBL" id="CAHP01000010">
    <property type="protein sequence ID" value="CCG40114.1"/>
    <property type="molecule type" value="Genomic_DNA"/>
</dbReference>
<dbReference type="RefSeq" id="WP_002726112.1">
    <property type="nucleotide sequence ID" value="NZ_CAHP01000010.1"/>
</dbReference>
<sequence length="80" mass="8589">MNPIPLDTTVIVSVPGEYSGPAVVRNVTRRISGSIIAYRVETSDGDSIVVWPEEIVTSPSVVSLRHPVSSFQPEDLPPCA</sequence>
<dbReference type="OrthoDB" id="9891508at2"/>
<comment type="caution">
    <text evidence="1">The sequence shown here is derived from an EMBL/GenBank/DDBJ whole genome shotgun (WGS) entry which is preliminary data.</text>
</comment>
<dbReference type="STRING" id="1150626.PHAMO_180083"/>
<protein>
    <submittedName>
        <fullName evidence="1">Uncharacterized protein</fullName>
    </submittedName>
</protein>
<evidence type="ECO:0000313" key="1">
    <source>
        <dbReference type="EMBL" id="CCG40114.1"/>
    </source>
</evidence>
<dbReference type="Proteomes" id="UP000004169">
    <property type="component" value="Unassembled WGS sequence"/>
</dbReference>
<organism evidence="1 2">
    <name type="scientific">Magnetospirillum molischianum DSM 120</name>
    <dbReference type="NCBI Taxonomy" id="1150626"/>
    <lineage>
        <taxon>Bacteria</taxon>
        <taxon>Pseudomonadati</taxon>
        <taxon>Pseudomonadota</taxon>
        <taxon>Alphaproteobacteria</taxon>
        <taxon>Rhodospirillales</taxon>
        <taxon>Rhodospirillaceae</taxon>
        <taxon>Magnetospirillum</taxon>
    </lineage>
</organism>
<evidence type="ECO:0000313" key="2">
    <source>
        <dbReference type="Proteomes" id="UP000004169"/>
    </source>
</evidence>
<accession>H8FP26</accession>
<reference evidence="1 2" key="1">
    <citation type="journal article" date="2012" name="J. Bacteriol.">
        <title>Draft Genome Sequence of the Purple Photosynthetic Bacterium Phaeospirillum molischianum DSM120, a Particularly Versatile Bacterium.</title>
        <authorList>
            <person name="Duquesne K."/>
            <person name="Prima V."/>
            <person name="Ji B."/>
            <person name="Rouy Z."/>
            <person name="Medigue C."/>
            <person name="Talla E."/>
            <person name="Sturgis J.N."/>
        </authorList>
    </citation>
    <scope>NUCLEOTIDE SEQUENCE [LARGE SCALE GENOMIC DNA]</scope>
    <source>
        <strain evidence="2">DSM120</strain>
    </source>
</reference>
<proteinExistence type="predicted"/>
<dbReference type="AlphaFoldDB" id="H8FP26"/>
<keyword evidence="2" id="KW-1185">Reference proteome</keyword>
<gene>
    <name evidence="1" type="ORF">PHAMO_180083</name>
</gene>
<name>H8FP26_MAGML</name>